<keyword evidence="3" id="KW-1185">Reference proteome</keyword>
<feature type="transmembrane region" description="Helical" evidence="1">
    <location>
        <begin position="42"/>
        <end position="66"/>
    </location>
</feature>
<dbReference type="AlphaFoldDB" id="A0A8H4WNV0"/>
<dbReference type="Proteomes" id="UP000604273">
    <property type="component" value="Unassembled WGS sequence"/>
</dbReference>
<dbReference type="EMBL" id="JABFAI010000439">
    <property type="protein sequence ID" value="KAF4944419.1"/>
    <property type="molecule type" value="Genomic_DNA"/>
</dbReference>
<organism evidence="2 3">
    <name type="scientific">Fusarium gaditjirri</name>
    <dbReference type="NCBI Taxonomy" id="282569"/>
    <lineage>
        <taxon>Eukaryota</taxon>
        <taxon>Fungi</taxon>
        <taxon>Dikarya</taxon>
        <taxon>Ascomycota</taxon>
        <taxon>Pezizomycotina</taxon>
        <taxon>Sordariomycetes</taxon>
        <taxon>Hypocreomycetidae</taxon>
        <taxon>Hypocreales</taxon>
        <taxon>Nectriaceae</taxon>
        <taxon>Fusarium</taxon>
        <taxon>Fusarium nisikadoi species complex</taxon>
    </lineage>
</organism>
<protein>
    <submittedName>
        <fullName evidence="2">Uncharacterized protein</fullName>
    </submittedName>
</protein>
<accession>A0A8H4WNV0</accession>
<feature type="transmembrane region" description="Helical" evidence="1">
    <location>
        <begin position="111"/>
        <end position="132"/>
    </location>
</feature>
<sequence>MMDKATLLTASKVDLNVSTHPRSDITRLIVPSLQIALRFQSLVGSVSIFLCLHACIIASNAFVAVLQGSKIVSLNAFIAAKYSAFHSFNMSTQAVASAWNSKNVQRLRKKLWYEFAVFILGSGNLVFLMLFWPGWWVLAGACWAGWMLFG</sequence>
<evidence type="ECO:0000313" key="2">
    <source>
        <dbReference type="EMBL" id="KAF4944419.1"/>
    </source>
</evidence>
<comment type="caution">
    <text evidence="2">The sequence shown here is derived from an EMBL/GenBank/DDBJ whole genome shotgun (WGS) entry which is preliminary data.</text>
</comment>
<proteinExistence type="predicted"/>
<reference evidence="2" key="2">
    <citation type="submission" date="2020-05" db="EMBL/GenBank/DDBJ databases">
        <authorList>
            <person name="Kim H.-S."/>
            <person name="Proctor R.H."/>
            <person name="Brown D.W."/>
        </authorList>
    </citation>
    <scope>NUCLEOTIDE SEQUENCE</scope>
    <source>
        <strain evidence="2">NRRL 45417</strain>
    </source>
</reference>
<keyword evidence="1" id="KW-1133">Transmembrane helix</keyword>
<evidence type="ECO:0000313" key="3">
    <source>
        <dbReference type="Proteomes" id="UP000604273"/>
    </source>
</evidence>
<reference evidence="2" key="1">
    <citation type="journal article" date="2020" name="BMC Genomics">
        <title>Correction to: Identification and distribution of gene clusters required for synthesis of sphingolipid metabolism inhibitors in diverse species of the filamentous fungus Fusarium.</title>
        <authorList>
            <person name="Kim H.S."/>
            <person name="Lohmar J.M."/>
            <person name="Busman M."/>
            <person name="Brown D.W."/>
            <person name="Naumann T.A."/>
            <person name="Divon H.H."/>
            <person name="Lysoe E."/>
            <person name="Uhlig S."/>
            <person name="Proctor R.H."/>
        </authorList>
    </citation>
    <scope>NUCLEOTIDE SEQUENCE</scope>
    <source>
        <strain evidence="2">NRRL 45417</strain>
    </source>
</reference>
<gene>
    <name evidence="2" type="ORF">FGADI_12700</name>
</gene>
<name>A0A8H4WNV0_9HYPO</name>
<evidence type="ECO:0000256" key="1">
    <source>
        <dbReference type="SAM" id="Phobius"/>
    </source>
</evidence>
<keyword evidence="1" id="KW-0812">Transmembrane</keyword>
<keyword evidence="1" id="KW-0472">Membrane</keyword>
<dbReference type="OrthoDB" id="4844401at2759"/>